<keyword evidence="2" id="KW-0472">Membrane</keyword>
<feature type="region of interest" description="Disordered" evidence="1">
    <location>
        <begin position="64"/>
        <end position="83"/>
    </location>
</feature>
<dbReference type="EMBL" id="VUJW01000003">
    <property type="protein sequence ID" value="KAA1427256.1"/>
    <property type="molecule type" value="Genomic_DNA"/>
</dbReference>
<evidence type="ECO:0008006" key="5">
    <source>
        <dbReference type="Google" id="ProtNLM"/>
    </source>
</evidence>
<evidence type="ECO:0000256" key="2">
    <source>
        <dbReference type="SAM" id="Phobius"/>
    </source>
</evidence>
<gene>
    <name evidence="3" type="ORF">F0U47_07085</name>
</gene>
<reference evidence="3 4" key="2">
    <citation type="submission" date="2019-09" db="EMBL/GenBank/DDBJ databases">
        <authorList>
            <person name="Jin C."/>
        </authorList>
    </citation>
    <scope>NUCLEOTIDE SEQUENCE [LARGE SCALE GENOMIC DNA]</scope>
    <source>
        <strain evidence="3 4">BN140041</strain>
    </source>
</reference>
<comment type="caution">
    <text evidence="3">The sequence shown here is derived from an EMBL/GenBank/DDBJ whole genome shotgun (WGS) entry which is preliminary data.</text>
</comment>
<organism evidence="3 4">
    <name type="scientific">Nocardioides antri</name>
    <dbReference type="NCBI Taxonomy" id="2607659"/>
    <lineage>
        <taxon>Bacteria</taxon>
        <taxon>Bacillati</taxon>
        <taxon>Actinomycetota</taxon>
        <taxon>Actinomycetes</taxon>
        <taxon>Propionibacteriales</taxon>
        <taxon>Nocardioidaceae</taxon>
        <taxon>Nocardioides</taxon>
    </lineage>
</organism>
<sequence>MSDPIEKLTRLGDAMEGAPMPLPASEIRARGDRIRRRRHIVVAGASAAVVAAVAVPVVALTIGGGSDDKPELAPSPTISDPVATAPLTTENLLTGEDAVYPTGGMVDWVESDTYPGDGQAAFSPCAQQSLDGLGAEAVLRRDFEFVVTETNEVDGTNYLNEVIAEFPSAADAEAAYAEIKEWHVECLPPGADRYDAGDFAAVPVGVEGTAEVQLSTYRPVDESLDPTGDLGYFLETGLVLSGDRVAVLSQSIVGQDYNFEADRRPIVVMLPDAARQLVLGNGDGQPSEPGGTRLIPDDFPLAAGWPDSSQADGEGLEGPNRTLPSLEFSACDATFAEPDYLDRLLATWSGAEDYRVRQLTVYADAAAATTATDELVDFFRSCGTGPVRDDGYRTDYEVVPVDAGEQAWAVLQRDSFEGAETPFGSTTVVVRVGAAVMILDHGGHAGYPSGDGQAAIASIIDEAAEPITAMTALRQAADGPDLTNPAEVTTIPDGFPLGLAISEPPEEDGGTNVAGPGAEVAGVRAQTACGTPLAMPNAGSPDPEHELGYSVSDIEGYDGRTIRAYPTVEAALDEMASLRAAVQGCNRDDDGDGRSDRRWRTFSSDTGYDSVTFGYTYDGTDDVGAPAGQLYTVVRVGNAILAIEWAGEYSAELMADSASTQVQIARGIGAEMCVFTVDGC</sequence>
<keyword evidence="2" id="KW-1133">Transmembrane helix</keyword>
<feature type="transmembrane region" description="Helical" evidence="2">
    <location>
        <begin position="40"/>
        <end position="62"/>
    </location>
</feature>
<dbReference type="AlphaFoldDB" id="A0A5B1M3P0"/>
<evidence type="ECO:0000313" key="4">
    <source>
        <dbReference type="Proteomes" id="UP000324351"/>
    </source>
</evidence>
<proteinExistence type="predicted"/>
<keyword evidence="4" id="KW-1185">Reference proteome</keyword>
<protein>
    <recommendedName>
        <fullName evidence="5">Sensor domain-containing protein</fullName>
    </recommendedName>
</protein>
<name>A0A5B1M3P0_9ACTN</name>
<evidence type="ECO:0000313" key="3">
    <source>
        <dbReference type="EMBL" id="KAA1427256.1"/>
    </source>
</evidence>
<keyword evidence="2" id="KW-0812">Transmembrane</keyword>
<evidence type="ECO:0000256" key="1">
    <source>
        <dbReference type="SAM" id="MobiDB-lite"/>
    </source>
</evidence>
<reference evidence="3 4" key="1">
    <citation type="submission" date="2019-09" db="EMBL/GenBank/DDBJ databases">
        <title>Nocardioides panacisoli sp. nov., isolated from the soil of a ginseng field.</title>
        <authorList>
            <person name="Cho C."/>
        </authorList>
    </citation>
    <scope>NUCLEOTIDE SEQUENCE [LARGE SCALE GENOMIC DNA]</scope>
    <source>
        <strain evidence="3 4">BN140041</strain>
    </source>
</reference>
<dbReference type="RefSeq" id="WP_149749624.1">
    <property type="nucleotide sequence ID" value="NZ_VUJW01000003.1"/>
</dbReference>
<dbReference type="Proteomes" id="UP000324351">
    <property type="component" value="Unassembled WGS sequence"/>
</dbReference>
<accession>A0A5B1M3P0</accession>